<dbReference type="AlphaFoldDB" id="N0B531"/>
<feature type="compositionally biased region" description="Basic and acidic residues" evidence="1">
    <location>
        <begin position="60"/>
        <end position="71"/>
    </location>
</feature>
<evidence type="ECO:0000313" key="2">
    <source>
        <dbReference type="EMBL" id="AGK58624.1"/>
    </source>
</evidence>
<keyword evidence="3" id="KW-1185">Reference proteome</keyword>
<feature type="compositionally biased region" description="Polar residues" evidence="1">
    <location>
        <begin position="43"/>
        <end position="57"/>
    </location>
</feature>
<sequence>MSNWSHKLGVYLASAARQRDVEIGRRQRPAAQFHVHSGPFANATHQQHSAPISNGSRSRFVPEERPTPRKDARLDLALRHLVAEKGRGRRMPGTLGLPLTRHRNTCSADVKQC</sequence>
<protein>
    <submittedName>
        <fullName evidence="2">Uncharacterized protein</fullName>
    </submittedName>
</protein>
<reference evidence="2 3" key="1">
    <citation type="journal article" date="2013" name="Genome Announc.">
        <title>Genome sequences for three denitrifying bacterial strains isolated from a uranium- and nitrate-contaminated subsurface environment.</title>
        <authorList>
            <person name="Venkatramanan R."/>
            <person name="Prakash O."/>
            <person name="Woyke T."/>
            <person name="Chain P."/>
            <person name="Goodwin L.A."/>
            <person name="Watson D."/>
            <person name="Brooks S."/>
            <person name="Kostka J.E."/>
            <person name="Green S.J."/>
        </authorList>
    </citation>
    <scope>NUCLEOTIDE SEQUENCE [LARGE SCALE GENOMIC DNA]</scope>
    <source>
        <strain evidence="2 3">1NES1</strain>
    </source>
</reference>
<gene>
    <name evidence="2" type="ORF">HYPDE_34763</name>
</gene>
<dbReference type="KEGG" id="hdt:HYPDE_34763"/>
<name>N0B531_9HYPH</name>
<evidence type="ECO:0000256" key="1">
    <source>
        <dbReference type="SAM" id="MobiDB-lite"/>
    </source>
</evidence>
<dbReference type="EMBL" id="CP005587">
    <property type="protein sequence ID" value="AGK58624.1"/>
    <property type="molecule type" value="Genomic_DNA"/>
</dbReference>
<dbReference type="HOGENOM" id="CLU_2130076_0_0_5"/>
<dbReference type="Proteomes" id="UP000005952">
    <property type="component" value="Chromosome"/>
</dbReference>
<feature type="region of interest" description="Disordered" evidence="1">
    <location>
        <begin position="22"/>
        <end position="71"/>
    </location>
</feature>
<accession>N0B531</accession>
<proteinExistence type="predicted"/>
<organism evidence="2 3">
    <name type="scientific">Hyphomicrobium denitrificans 1NES1</name>
    <dbReference type="NCBI Taxonomy" id="670307"/>
    <lineage>
        <taxon>Bacteria</taxon>
        <taxon>Pseudomonadati</taxon>
        <taxon>Pseudomonadota</taxon>
        <taxon>Alphaproteobacteria</taxon>
        <taxon>Hyphomicrobiales</taxon>
        <taxon>Hyphomicrobiaceae</taxon>
        <taxon>Hyphomicrobium</taxon>
    </lineage>
</organism>
<evidence type="ECO:0000313" key="3">
    <source>
        <dbReference type="Proteomes" id="UP000005952"/>
    </source>
</evidence>